<evidence type="ECO:0000259" key="3">
    <source>
        <dbReference type="PROSITE" id="PS51061"/>
    </source>
</evidence>
<dbReference type="GO" id="GO:0003676">
    <property type="term" value="F:nucleic acid binding"/>
    <property type="evidence" value="ECO:0007669"/>
    <property type="project" value="UniProtKB-UniRule"/>
</dbReference>
<keyword evidence="1" id="KW-0597">Phosphoprotein</keyword>
<dbReference type="SUPFAM" id="SSF82708">
    <property type="entry name" value="R3H domain"/>
    <property type="match status" value="1"/>
</dbReference>
<dbReference type="AlphaFoldDB" id="A0AAW1R2W0"/>
<feature type="domain" description="R3H" evidence="3">
    <location>
        <begin position="62"/>
        <end position="126"/>
    </location>
</feature>
<feature type="region of interest" description="Disordered" evidence="2">
    <location>
        <begin position="206"/>
        <end position="264"/>
    </location>
</feature>
<organism evidence="4 5">
    <name type="scientific">Elliptochloris bilobata</name>
    <dbReference type="NCBI Taxonomy" id="381761"/>
    <lineage>
        <taxon>Eukaryota</taxon>
        <taxon>Viridiplantae</taxon>
        <taxon>Chlorophyta</taxon>
        <taxon>core chlorophytes</taxon>
        <taxon>Trebouxiophyceae</taxon>
        <taxon>Trebouxiophyceae incertae sedis</taxon>
        <taxon>Elliptochloris clade</taxon>
        <taxon>Elliptochloris</taxon>
    </lineage>
</organism>
<feature type="compositionally biased region" description="Gly residues" evidence="2">
    <location>
        <begin position="344"/>
        <end position="356"/>
    </location>
</feature>
<feature type="compositionally biased region" description="Low complexity" evidence="2">
    <location>
        <begin position="518"/>
        <end position="527"/>
    </location>
</feature>
<comment type="caution">
    <text evidence="4">The sequence shown here is derived from an EMBL/GenBank/DDBJ whole genome shotgun (WGS) entry which is preliminary data.</text>
</comment>
<evidence type="ECO:0000256" key="2">
    <source>
        <dbReference type="SAM" id="MobiDB-lite"/>
    </source>
</evidence>
<dbReference type="Proteomes" id="UP001445335">
    <property type="component" value="Unassembled WGS sequence"/>
</dbReference>
<feature type="region of interest" description="Disordered" evidence="2">
    <location>
        <begin position="336"/>
        <end position="364"/>
    </location>
</feature>
<evidence type="ECO:0000313" key="4">
    <source>
        <dbReference type="EMBL" id="KAK9827968.1"/>
    </source>
</evidence>
<dbReference type="PANTHER" id="PTHR15672">
    <property type="entry name" value="CAMP-REGULATED PHOSPHOPROTEIN 21 RELATED R3H DOMAIN CONTAINING PROTEIN"/>
    <property type="match status" value="1"/>
</dbReference>
<sequence>MHALNVCSPACEPEATANGVQARANGEPAREMVLVEAPESSSEAPVEVDSALRDGLANSKSRATVLKYEKMVEDLLADEHRQEMRFCLSLTGYQRLLAHRVSQYYGLQTSTLDGDCADKGKIQVVKTGHTRAPKVRLADLKVSETTSCEPATVEAPKLLRKKSGQHTGRHGLTNGDISRANSATIRTPMERMQEYERKKERIFGDGAASAAPPANGGARSGRGAGLGSDSSMERLGFGGGRGRSHASAGGKALLRNRDEERRDPDFQRDHARFQQHFAPGFGEQPGLRQGAYAPARTYSSEFPRMAAGASAAGGAQRSGGAQLGALVPFSNGGHGGSQYAANGQRGGYGGGNGGSGPPSARQNGSLAPMMAVAEGFLSAMPAHAAMGGMPGYTPMPVPYALLPGQGMHNMQGYGVYAPGGMAMGGVPMLPAPGMGYAYLQPQRPGADGHALSPMAHGHAQALGPQALGPQAMGPMAGMALPPGAIPMTFPGYVPGSYGVPLHMMQGMPVAPAPRPRAPARTQPPARRSNPGPGLQRHQRTNSGGSSTSTATSLKPVLSQSVVVTEVTEAPKPAAAAVEAPASAGGTNN</sequence>
<evidence type="ECO:0000313" key="5">
    <source>
        <dbReference type="Proteomes" id="UP001445335"/>
    </source>
</evidence>
<feature type="region of interest" description="Disordered" evidence="2">
    <location>
        <begin position="508"/>
        <end position="557"/>
    </location>
</feature>
<dbReference type="PROSITE" id="PS51061">
    <property type="entry name" value="R3H"/>
    <property type="match status" value="1"/>
</dbReference>
<evidence type="ECO:0000256" key="1">
    <source>
        <dbReference type="ARBA" id="ARBA00022553"/>
    </source>
</evidence>
<feature type="compositionally biased region" description="Low complexity" evidence="2">
    <location>
        <begin position="540"/>
        <end position="552"/>
    </location>
</feature>
<feature type="compositionally biased region" description="Basic and acidic residues" evidence="2">
    <location>
        <begin position="255"/>
        <end position="264"/>
    </location>
</feature>
<feature type="compositionally biased region" description="Low complexity" evidence="2">
    <location>
        <begin position="206"/>
        <end position="217"/>
    </location>
</feature>
<dbReference type="Gene3D" id="3.30.1370.50">
    <property type="entry name" value="R3H-like domain"/>
    <property type="match status" value="1"/>
</dbReference>
<proteinExistence type="predicted"/>
<feature type="region of interest" description="Disordered" evidence="2">
    <location>
        <begin position="569"/>
        <end position="588"/>
    </location>
</feature>
<reference evidence="4 5" key="1">
    <citation type="journal article" date="2024" name="Nat. Commun.">
        <title>Phylogenomics reveals the evolutionary origins of lichenization in chlorophyte algae.</title>
        <authorList>
            <person name="Puginier C."/>
            <person name="Libourel C."/>
            <person name="Otte J."/>
            <person name="Skaloud P."/>
            <person name="Haon M."/>
            <person name="Grisel S."/>
            <person name="Petersen M."/>
            <person name="Berrin J.G."/>
            <person name="Delaux P.M."/>
            <person name="Dal Grande F."/>
            <person name="Keller J."/>
        </authorList>
    </citation>
    <scope>NUCLEOTIDE SEQUENCE [LARGE SCALE GENOMIC DNA]</scope>
    <source>
        <strain evidence="4 5">SAG 245.80</strain>
    </source>
</reference>
<dbReference type="PANTHER" id="PTHR15672:SF8">
    <property type="entry name" value="PROTEIN ENCORE"/>
    <property type="match status" value="1"/>
</dbReference>
<accession>A0AAW1R2W0</accession>
<keyword evidence="5" id="KW-1185">Reference proteome</keyword>
<name>A0AAW1R2W0_9CHLO</name>
<feature type="region of interest" description="Disordered" evidence="2">
    <location>
        <begin position="155"/>
        <end position="178"/>
    </location>
</feature>
<dbReference type="CDD" id="cd02642">
    <property type="entry name" value="R3H_encore_like"/>
    <property type="match status" value="1"/>
</dbReference>
<dbReference type="InterPro" id="IPR001374">
    <property type="entry name" value="R3H_dom"/>
</dbReference>
<dbReference type="InterPro" id="IPR036867">
    <property type="entry name" value="R3H_dom_sf"/>
</dbReference>
<dbReference type="EMBL" id="JALJOU010000054">
    <property type="protein sequence ID" value="KAK9827968.1"/>
    <property type="molecule type" value="Genomic_DNA"/>
</dbReference>
<dbReference type="InterPro" id="IPR051937">
    <property type="entry name" value="R3H_domain_containing"/>
</dbReference>
<protein>
    <recommendedName>
        <fullName evidence="3">R3H domain-containing protein</fullName>
    </recommendedName>
</protein>
<gene>
    <name evidence="4" type="ORF">WJX81_002767</name>
</gene>
<feature type="compositionally biased region" description="Basic residues" evidence="2">
    <location>
        <begin position="158"/>
        <end position="169"/>
    </location>
</feature>